<gene>
    <name evidence="2" type="ORF">MGAL_10B038385</name>
</gene>
<proteinExistence type="predicted"/>
<reference evidence="2" key="1">
    <citation type="submission" date="2018-11" db="EMBL/GenBank/DDBJ databases">
        <authorList>
            <person name="Alioto T."/>
            <person name="Alioto T."/>
        </authorList>
    </citation>
    <scope>NUCLEOTIDE SEQUENCE</scope>
</reference>
<evidence type="ECO:0000313" key="3">
    <source>
        <dbReference type="Proteomes" id="UP000596742"/>
    </source>
</evidence>
<feature type="compositionally biased region" description="Polar residues" evidence="1">
    <location>
        <begin position="45"/>
        <end position="78"/>
    </location>
</feature>
<sequence>MIVLAVQIFAGAFEMYKWLNTEEPVAAENDTIAENQGKKAENHETSNSTEKQTIPSTSTTDTVVKSNTENVNNAGFLL</sequence>
<dbReference type="OrthoDB" id="10530571at2759"/>
<organism evidence="2 3">
    <name type="scientific">Mytilus galloprovincialis</name>
    <name type="common">Mediterranean mussel</name>
    <dbReference type="NCBI Taxonomy" id="29158"/>
    <lineage>
        <taxon>Eukaryota</taxon>
        <taxon>Metazoa</taxon>
        <taxon>Spiralia</taxon>
        <taxon>Lophotrochozoa</taxon>
        <taxon>Mollusca</taxon>
        <taxon>Bivalvia</taxon>
        <taxon>Autobranchia</taxon>
        <taxon>Pteriomorphia</taxon>
        <taxon>Mytilida</taxon>
        <taxon>Mytiloidea</taxon>
        <taxon>Mytilidae</taxon>
        <taxon>Mytilinae</taxon>
        <taxon>Mytilus</taxon>
    </lineage>
</organism>
<evidence type="ECO:0000313" key="2">
    <source>
        <dbReference type="EMBL" id="VDI29433.1"/>
    </source>
</evidence>
<comment type="caution">
    <text evidence="2">The sequence shown here is derived from an EMBL/GenBank/DDBJ whole genome shotgun (WGS) entry which is preliminary data.</text>
</comment>
<keyword evidence="3" id="KW-1185">Reference proteome</keyword>
<protein>
    <submittedName>
        <fullName evidence="2">Uncharacterized protein</fullName>
    </submittedName>
</protein>
<dbReference type="EMBL" id="UYJE01004594">
    <property type="protein sequence ID" value="VDI29433.1"/>
    <property type="molecule type" value="Genomic_DNA"/>
</dbReference>
<dbReference type="AlphaFoldDB" id="A0A8B6E5M9"/>
<accession>A0A8B6E5M9</accession>
<dbReference type="Proteomes" id="UP000596742">
    <property type="component" value="Unassembled WGS sequence"/>
</dbReference>
<name>A0A8B6E5M9_MYTGA</name>
<feature type="region of interest" description="Disordered" evidence="1">
    <location>
        <begin position="28"/>
        <end position="78"/>
    </location>
</feature>
<evidence type="ECO:0000256" key="1">
    <source>
        <dbReference type="SAM" id="MobiDB-lite"/>
    </source>
</evidence>